<evidence type="ECO:0000259" key="3">
    <source>
        <dbReference type="Pfam" id="PF13439"/>
    </source>
</evidence>
<organism evidence="4">
    <name type="scientific">candidate division WOR-3 bacterium</name>
    <dbReference type="NCBI Taxonomy" id="2052148"/>
    <lineage>
        <taxon>Bacteria</taxon>
        <taxon>Bacteria division WOR-3</taxon>
    </lineage>
</organism>
<dbReference type="PANTHER" id="PTHR45947:SF3">
    <property type="entry name" value="SULFOQUINOVOSYL TRANSFERASE SQD2"/>
    <property type="match status" value="1"/>
</dbReference>
<feature type="domain" description="Glycosyltransferase subfamily 4-like N-terminal" evidence="3">
    <location>
        <begin position="20"/>
        <end position="174"/>
    </location>
</feature>
<accession>A0A7C4UCI8</accession>
<dbReference type="InterPro" id="IPR001296">
    <property type="entry name" value="Glyco_trans_1"/>
</dbReference>
<dbReference type="InterPro" id="IPR028098">
    <property type="entry name" value="Glyco_trans_4-like_N"/>
</dbReference>
<dbReference type="Pfam" id="PF13439">
    <property type="entry name" value="Glyco_transf_4"/>
    <property type="match status" value="1"/>
</dbReference>
<keyword evidence="4" id="KW-0808">Transferase</keyword>
<dbReference type="SUPFAM" id="SSF53756">
    <property type="entry name" value="UDP-Glycosyltransferase/glycogen phosphorylase"/>
    <property type="match status" value="1"/>
</dbReference>
<dbReference type="GO" id="GO:0016758">
    <property type="term" value="F:hexosyltransferase activity"/>
    <property type="evidence" value="ECO:0007669"/>
    <property type="project" value="TreeGrafter"/>
</dbReference>
<keyword evidence="1" id="KW-1133">Transmembrane helix</keyword>
<dbReference type="CDD" id="cd03801">
    <property type="entry name" value="GT4_PimA-like"/>
    <property type="match status" value="1"/>
</dbReference>
<protein>
    <submittedName>
        <fullName evidence="4">Glycosyltransferase family 1 protein</fullName>
    </submittedName>
</protein>
<gene>
    <name evidence="4" type="ORF">ENV67_03825</name>
</gene>
<dbReference type="InterPro" id="IPR050194">
    <property type="entry name" value="Glycosyltransferase_grp1"/>
</dbReference>
<dbReference type="PANTHER" id="PTHR45947">
    <property type="entry name" value="SULFOQUINOVOSYL TRANSFERASE SQD2"/>
    <property type="match status" value="1"/>
</dbReference>
<sequence length="389" mass="44911">MDKIVKKRILLLTTDFPPEIGGIQKILYTLSYGLNCKGYEIEVIAPYIKNCSEFDKKQNFKILRVPFFKLKKRFTILFWCLLLPYIILQRYNLVISGHILTTPIGLIVKYLKNIPLITYTYALEIMDLRYKKIFGFLLRKSDRVIVLSDFTKSYIREIGVKNNTIKIYPGIDLNLFDKSKYKKDEIKRELGLNGKIILTTICRLARKERYKGVDTIISILPELRNKYQSIFYLVIGGGDDLENLKELAKNYNVSDIVLFTGNIDFDEIPKYLAISDIFIMVSKEIRTKNQIKAEGLGVVFAEAQAMEIPTIGGRSGGIPDIVVENETGLLADPFKPDDVRKKIEHLLDNPNLSNKLVMNAKKRVFQEFANEIFIKRFENVIETLIKEEI</sequence>
<keyword evidence="1" id="KW-0812">Transmembrane</keyword>
<dbReference type="Pfam" id="PF00534">
    <property type="entry name" value="Glycos_transf_1"/>
    <property type="match status" value="1"/>
</dbReference>
<evidence type="ECO:0000256" key="1">
    <source>
        <dbReference type="SAM" id="Phobius"/>
    </source>
</evidence>
<reference evidence="4" key="1">
    <citation type="journal article" date="2020" name="mSystems">
        <title>Genome- and Community-Level Interaction Insights into Carbon Utilization and Element Cycling Functions of Hydrothermarchaeota in Hydrothermal Sediment.</title>
        <authorList>
            <person name="Zhou Z."/>
            <person name="Liu Y."/>
            <person name="Xu W."/>
            <person name="Pan J."/>
            <person name="Luo Z.H."/>
            <person name="Li M."/>
        </authorList>
    </citation>
    <scope>NUCLEOTIDE SEQUENCE [LARGE SCALE GENOMIC DNA]</scope>
    <source>
        <strain evidence="4">SpSt-780</strain>
    </source>
</reference>
<feature type="domain" description="Glycosyl transferase family 1" evidence="2">
    <location>
        <begin position="184"/>
        <end position="363"/>
    </location>
</feature>
<dbReference type="EMBL" id="DTHG01000045">
    <property type="protein sequence ID" value="HGW91652.1"/>
    <property type="molecule type" value="Genomic_DNA"/>
</dbReference>
<keyword evidence="1" id="KW-0472">Membrane</keyword>
<dbReference type="Gene3D" id="3.40.50.2000">
    <property type="entry name" value="Glycogen Phosphorylase B"/>
    <property type="match status" value="2"/>
</dbReference>
<evidence type="ECO:0000313" key="4">
    <source>
        <dbReference type="EMBL" id="HGW91652.1"/>
    </source>
</evidence>
<name>A0A7C4UCI8_UNCW3</name>
<evidence type="ECO:0000259" key="2">
    <source>
        <dbReference type="Pfam" id="PF00534"/>
    </source>
</evidence>
<comment type="caution">
    <text evidence="4">The sequence shown here is derived from an EMBL/GenBank/DDBJ whole genome shotgun (WGS) entry which is preliminary data.</text>
</comment>
<proteinExistence type="predicted"/>
<feature type="transmembrane region" description="Helical" evidence="1">
    <location>
        <begin position="74"/>
        <end position="91"/>
    </location>
</feature>
<dbReference type="AlphaFoldDB" id="A0A7C4UCI8"/>